<organism evidence="3 4">
    <name type="scientific">Sitophilus oryzae</name>
    <name type="common">Rice weevil</name>
    <name type="synonym">Curculio oryzae</name>
    <dbReference type="NCBI Taxonomy" id="7048"/>
    <lineage>
        <taxon>Eukaryota</taxon>
        <taxon>Metazoa</taxon>
        <taxon>Ecdysozoa</taxon>
        <taxon>Arthropoda</taxon>
        <taxon>Hexapoda</taxon>
        <taxon>Insecta</taxon>
        <taxon>Pterygota</taxon>
        <taxon>Neoptera</taxon>
        <taxon>Endopterygota</taxon>
        <taxon>Coleoptera</taxon>
        <taxon>Polyphaga</taxon>
        <taxon>Cucujiformia</taxon>
        <taxon>Curculionidae</taxon>
        <taxon>Dryophthorinae</taxon>
        <taxon>Sitophilus</taxon>
    </lineage>
</organism>
<keyword evidence="3" id="KW-1185">Reference proteome</keyword>
<feature type="chain" id="PRO_5026673811" evidence="2">
    <location>
        <begin position="23"/>
        <end position="123"/>
    </location>
</feature>
<accession>A0A6J2XYZ5</accession>
<dbReference type="GeneID" id="115882164"/>
<evidence type="ECO:0000256" key="1">
    <source>
        <dbReference type="SAM" id="MobiDB-lite"/>
    </source>
</evidence>
<reference evidence="4" key="1">
    <citation type="submission" date="2025-08" db="UniProtKB">
        <authorList>
            <consortium name="RefSeq"/>
        </authorList>
    </citation>
    <scope>IDENTIFICATION</scope>
    <source>
        <tissue evidence="4">Gonads</tissue>
    </source>
</reference>
<dbReference type="InParanoid" id="A0A6J2XYZ5"/>
<evidence type="ECO:0000313" key="4">
    <source>
        <dbReference type="RefSeq" id="XP_030755899.1"/>
    </source>
</evidence>
<dbReference type="KEGG" id="soy:115882164"/>
<sequence length="123" mass="13612">MPAPHQLSSALLIVILASLVDSAPSSRLYNPYPAIPGIVPVFIRPGDTPLRDINADLAQAFEFNAQKHGRIAFGRKVSELLKEKSKLKSLNRKTKIPLDEQENLISPEENSSSHIQKIPKSVY</sequence>
<dbReference type="Proteomes" id="UP000504635">
    <property type="component" value="Unplaced"/>
</dbReference>
<name>A0A6J2XYZ5_SITOR</name>
<proteinExistence type="predicted"/>
<feature type="region of interest" description="Disordered" evidence="1">
    <location>
        <begin position="91"/>
        <end position="123"/>
    </location>
</feature>
<dbReference type="AlphaFoldDB" id="A0A6J2XYZ5"/>
<evidence type="ECO:0000313" key="3">
    <source>
        <dbReference type="Proteomes" id="UP000504635"/>
    </source>
</evidence>
<protein>
    <submittedName>
        <fullName evidence="4">Uncharacterized protein LOC115882164</fullName>
    </submittedName>
</protein>
<feature type="signal peptide" evidence="2">
    <location>
        <begin position="1"/>
        <end position="22"/>
    </location>
</feature>
<dbReference type="OrthoDB" id="6620644at2759"/>
<gene>
    <name evidence="4" type="primary">LOC115882164</name>
</gene>
<evidence type="ECO:0000256" key="2">
    <source>
        <dbReference type="SAM" id="SignalP"/>
    </source>
</evidence>
<keyword evidence="2" id="KW-0732">Signal</keyword>
<dbReference type="RefSeq" id="XP_030755899.1">
    <property type="nucleotide sequence ID" value="XM_030900039.1"/>
</dbReference>